<keyword evidence="5 7" id="KW-0472">Membrane</keyword>
<organism evidence="9 10">
    <name type="scientific">Halopseudomonas salina</name>
    <dbReference type="NCBI Taxonomy" id="1323744"/>
    <lineage>
        <taxon>Bacteria</taxon>
        <taxon>Pseudomonadati</taxon>
        <taxon>Pseudomonadota</taxon>
        <taxon>Gammaproteobacteria</taxon>
        <taxon>Pseudomonadales</taxon>
        <taxon>Pseudomonadaceae</taxon>
        <taxon>Halopseudomonas</taxon>
    </lineage>
</organism>
<keyword evidence="6" id="KW-0813">Transport</keyword>
<comment type="similarity">
    <text evidence="6">Belongs to the exbB/tolQ family.</text>
</comment>
<keyword evidence="2" id="KW-1003">Cell membrane</keyword>
<dbReference type="EMBL" id="BMFF01000004">
    <property type="protein sequence ID" value="GGD04119.1"/>
    <property type="molecule type" value="Genomic_DNA"/>
</dbReference>
<evidence type="ECO:0000313" key="9">
    <source>
        <dbReference type="EMBL" id="GGD04119.1"/>
    </source>
</evidence>
<keyword evidence="3 7" id="KW-0812">Transmembrane</keyword>
<name>A0ABQ1PV73_9GAMM</name>
<sequence length="237" mass="25355">MLTFGEGSLVWELISAGGWLMLPIILSSVIAAAIVIERLWALRSARVAPPALLGQVWQWVREGKLDAERLKTLRSDSPLGEIMAAGLNNSKHGREIMKESIQEAAGKVIHELERYLNTLGTVAAITPLLGLLGTVIGMIDVFSAIMIQGTGNTGVLAGGISKALITTAAGLTVAIPALFFHRFFVRRVDELVVAMEQEATKLVEVLQGNREVEAPIAGPVSKEPVSRVGSTRKGART</sequence>
<dbReference type="PANTHER" id="PTHR30625:SF11">
    <property type="entry name" value="MOTA_TOLQ_EXBB PROTON CHANNEL DOMAIN-CONTAINING PROTEIN"/>
    <property type="match status" value="1"/>
</dbReference>
<comment type="caution">
    <text evidence="9">The sequence shown here is derived from an EMBL/GenBank/DDBJ whole genome shotgun (WGS) entry which is preliminary data.</text>
</comment>
<evidence type="ECO:0000256" key="1">
    <source>
        <dbReference type="ARBA" id="ARBA00004651"/>
    </source>
</evidence>
<keyword evidence="4 7" id="KW-1133">Transmembrane helix</keyword>
<feature type="transmembrane region" description="Helical" evidence="7">
    <location>
        <begin position="159"/>
        <end position="180"/>
    </location>
</feature>
<evidence type="ECO:0000256" key="2">
    <source>
        <dbReference type="ARBA" id="ARBA00022475"/>
    </source>
</evidence>
<comment type="subcellular location">
    <subcellularLocation>
        <location evidence="1">Cell membrane</location>
        <topology evidence="1">Multi-pass membrane protein</topology>
    </subcellularLocation>
    <subcellularLocation>
        <location evidence="6">Membrane</location>
        <topology evidence="6">Multi-pass membrane protein</topology>
    </subcellularLocation>
</comment>
<dbReference type="Pfam" id="PF01618">
    <property type="entry name" value="MotA_ExbB"/>
    <property type="match status" value="1"/>
</dbReference>
<dbReference type="PANTHER" id="PTHR30625">
    <property type="entry name" value="PROTEIN TOLQ"/>
    <property type="match status" value="1"/>
</dbReference>
<reference evidence="10" key="1">
    <citation type="journal article" date="2019" name="Int. J. Syst. Evol. Microbiol.">
        <title>The Global Catalogue of Microorganisms (GCM) 10K type strain sequencing project: providing services to taxonomists for standard genome sequencing and annotation.</title>
        <authorList>
            <consortium name="The Broad Institute Genomics Platform"/>
            <consortium name="The Broad Institute Genome Sequencing Center for Infectious Disease"/>
            <person name="Wu L."/>
            <person name="Ma J."/>
        </authorList>
    </citation>
    <scope>NUCLEOTIDE SEQUENCE [LARGE SCALE GENOMIC DNA]</scope>
    <source>
        <strain evidence="10">CGMCC 1.12482</strain>
    </source>
</reference>
<protein>
    <submittedName>
        <fullName evidence="9">Biopolymer transporter ExbB</fullName>
    </submittedName>
</protein>
<feature type="domain" description="MotA/TolQ/ExbB proton channel" evidence="8">
    <location>
        <begin position="75"/>
        <end position="196"/>
    </location>
</feature>
<evidence type="ECO:0000256" key="3">
    <source>
        <dbReference type="ARBA" id="ARBA00022692"/>
    </source>
</evidence>
<accession>A0ABQ1PV73</accession>
<feature type="transmembrane region" description="Helical" evidence="7">
    <location>
        <begin position="16"/>
        <end position="36"/>
    </location>
</feature>
<proteinExistence type="inferred from homology"/>
<feature type="transmembrane region" description="Helical" evidence="7">
    <location>
        <begin position="122"/>
        <end position="147"/>
    </location>
</feature>
<evidence type="ECO:0000256" key="7">
    <source>
        <dbReference type="SAM" id="Phobius"/>
    </source>
</evidence>
<evidence type="ECO:0000256" key="6">
    <source>
        <dbReference type="RuleBase" id="RU004057"/>
    </source>
</evidence>
<evidence type="ECO:0000313" key="10">
    <source>
        <dbReference type="Proteomes" id="UP000638188"/>
    </source>
</evidence>
<keyword evidence="6" id="KW-0653">Protein transport</keyword>
<dbReference type="InterPro" id="IPR002898">
    <property type="entry name" value="MotA_ExbB_proton_chnl"/>
</dbReference>
<evidence type="ECO:0000256" key="5">
    <source>
        <dbReference type="ARBA" id="ARBA00023136"/>
    </source>
</evidence>
<keyword evidence="10" id="KW-1185">Reference proteome</keyword>
<evidence type="ECO:0000256" key="4">
    <source>
        <dbReference type="ARBA" id="ARBA00022989"/>
    </source>
</evidence>
<evidence type="ECO:0000259" key="8">
    <source>
        <dbReference type="Pfam" id="PF01618"/>
    </source>
</evidence>
<dbReference type="InterPro" id="IPR050790">
    <property type="entry name" value="ExbB/TolQ_transport"/>
</dbReference>
<dbReference type="Proteomes" id="UP000638188">
    <property type="component" value="Unassembled WGS sequence"/>
</dbReference>
<gene>
    <name evidence="9" type="ORF">GCM10007418_24010</name>
</gene>